<keyword evidence="5 7" id="KW-1133">Transmembrane helix</keyword>
<dbReference type="InterPro" id="IPR050291">
    <property type="entry name" value="CDF_Transporter"/>
</dbReference>
<evidence type="ECO:0000259" key="8">
    <source>
        <dbReference type="Pfam" id="PF01545"/>
    </source>
</evidence>
<dbReference type="InterPro" id="IPR027469">
    <property type="entry name" value="Cation_efflux_TMD_sf"/>
</dbReference>
<comment type="similarity">
    <text evidence="2">Belongs to the cation diffusion facilitator (CDF) transporter (TC 2.A.4) family.</text>
</comment>
<feature type="transmembrane region" description="Helical" evidence="7">
    <location>
        <begin position="126"/>
        <end position="149"/>
    </location>
</feature>
<reference evidence="10 11" key="1">
    <citation type="journal article" date="2015" name="Genome Announc.">
        <title>Expanding the biotechnology potential of lactobacilli through comparative genomics of 213 strains and associated genera.</title>
        <authorList>
            <person name="Sun Z."/>
            <person name="Harris H.M."/>
            <person name="McCann A."/>
            <person name="Guo C."/>
            <person name="Argimon S."/>
            <person name="Zhang W."/>
            <person name="Yang X."/>
            <person name="Jeffery I.B."/>
            <person name="Cooney J.C."/>
            <person name="Kagawa T.F."/>
            <person name="Liu W."/>
            <person name="Song Y."/>
            <person name="Salvetti E."/>
            <person name="Wrobel A."/>
            <person name="Rasinkangas P."/>
            <person name="Parkhill J."/>
            <person name="Rea M.C."/>
            <person name="O'Sullivan O."/>
            <person name="Ritari J."/>
            <person name="Douillard F.P."/>
            <person name="Paul Ross R."/>
            <person name="Yang R."/>
            <person name="Briner A.E."/>
            <person name="Felis G.E."/>
            <person name="de Vos W.M."/>
            <person name="Barrangou R."/>
            <person name="Klaenhammer T.R."/>
            <person name="Caufield P.W."/>
            <person name="Cui Y."/>
            <person name="Zhang H."/>
            <person name="O'Toole P.W."/>
        </authorList>
    </citation>
    <scope>NUCLEOTIDE SEQUENCE [LARGE SCALE GENOMIC DNA]</scope>
    <source>
        <strain evidence="10 11">DSM 20183</strain>
    </source>
</reference>
<dbReference type="PANTHER" id="PTHR43840">
    <property type="entry name" value="MITOCHONDRIAL METAL TRANSPORTER 1-RELATED"/>
    <property type="match status" value="1"/>
</dbReference>
<evidence type="ECO:0000256" key="1">
    <source>
        <dbReference type="ARBA" id="ARBA00004141"/>
    </source>
</evidence>
<dbReference type="OrthoDB" id="9806522at2"/>
<evidence type="ECO:0000313" key="11">
    <source>
        <dbReference type="Proteomes" id="UP000050929"/>
    </source>
</evidence>
<comment type="caution">
    <text evidence="10">The sequence shown here is derived from an EMBL/GenBank/DDBJ whole genome shotgun (WGS) entry which is preliminary data.</text>
</comment>
<feature type="domain" description="Cation efflux protein transmembrane" evidence="8">
    <location>
        <begin position="29"/>
        <end position="216"/>
    </location>
</feature>
<dbReference type="Pfam" id="PF16916">
    <property type="entry name" value="ZT_dimer"/>
    <property type="match status" value="1"/>
</dbReference>
<dbReference type="STRING" id="1423811.FC72_GL001985"/>
<keyword evidence="4 7" id="KW-0812">Transmembrane</keyword>
<evidence type="ECO:0000256" key="7">
    <source>
        <dbReference type="SAM" id="Phobius"/>
    </source>
</evidence>
<dbReference type="SUPFAM" id="SSF161111">
    <property type="entry name" value="Cation efflux protein transmembrane domain-like"/>
    <property type="match status" value="1"/>
</dbReference>
<keyword evidence="6 7" id="KW-0472">Membrane</keyword>
<accession>A0A0R1JBZ9</accession>
<organism evidence="10 11">
    <name type="scientific">Companilactobacillus tucceti DSM 20183</name>
    <dbReference type="NCBI Taxonomy" id="1423811"/>
    <lineage>
        <taxon>Bacteria</taxon>
        <taxon>Bacillati</taxon>
        <taxon>Bacillota</taxon>
        <taxon>Bacilli</taxon>
        <taxon>Lactobacillales</taxon>
        <taxon>Lactobacillaceae</taxon>
        <taxon>Companilactobacillus</taxon>
    </lineage>
</organism>
<name>A0A0R1JBZ9_9LACO</name>
<evidence type="ECO:0000256" key="5">
    <source>
        <dbReference type="ARBA" id="ARBA00022989"/>
    </source>
</evidence>
<evidence type="ECO:0000256" key="3">
    <source>
        <dbReference type="ARBA" id="ARBA00022448"/>
    </source>
</evidence>
<evidence type="ECO:0000256" key="2">
    <source>
        <dbReference type="ARBA" id="ARBA00008114"/>
    </source>
</evidence>
<dbReference type="Gene3D" id="3.30.70.1350">
    <property type="entry name" value="Cation efflux protein, cytoplasmic domain"/>
    <property type="match status" value="1"/>
</dbReference>
<dbReference type="InterPro" id="IPR002524">
    <property type="entry name" value="Cation_efflux"/>
</dbReference>
<feature type="transmembrane region" description="Helical" evidence="7">
    <location>
        <begin position="195"/>
        <end position="217"/>
    </location>
</feature>
<evidence type="ECO:0000259" key="9">
    <source>
        <dbReference type="Pfam" id="PF16916"/>
    </source>
</evidence>
<proteinExistence type="inferred from homology"/>
<dbReference type="NCBIfam" id="TIGR01297">
    <property type="entry name" value="CDF"/>
    <property type="match status" value="1"/>
</dbReference>
<dbReference type="InterPro" id="IPR058533">
    <property type="entry name" value="Cation_efflux_TM"/>
</dbReference>
<dbReference type="Proteomes" id="UP000050929">
    <property type="component" value="Unassembled WGS sequence"/>
</dbReference>
<dbReference type="SUPFAM" id="SSF160240">
    <property type="entry name" value="Cation efflux protein cytoplasmic domain-like"/>
    <property type="match status" value="1"/>
</dbReference>
<comment type="subcellular location">
    <subcellularLocation>
        <location evidence="1">Membrane</location>
        <topology evidence="1">Multi-pass membrane protein</topology>
    </subcellularLocation>
</comment>
<protein>
    <submittedName>
        <fullName evidence="10">Cation efflux transporter</fullName>
    </submittedName>
</protein>
<dbReference type="AlphaFoldDB" id="A0A0R1JBZ9"/>
<keyword evidence="3" id="KW-0813">Transport</keyword>
<sequence>MSSLDYKNFEKNNIHVLRQAQFIASMNVTFYLVISISKIIIGSVAKSTALKADGYNGATDTLAYLIIIMGIAFAKRPKNQEHRFGYAKAETISTLITSILIIETSFWVIWKGIIDWINNSSEKPDSLAAVIGIGSGILTFTIFLLNNYFAKKIQSKPLLASSEDQKWDSITAVLTGLAILISELGFPWIDKLTAIVIGLLMFRTGLFILNSSAFKLIDGFSNELLNQVKLELEKFNQIEKIVKINGREYENDIYISAIVKVDYHLTVNDTMDLTKNMKNYLQRKYGIFELDVQYVSE</sequence>
<dbReference type="Pfam" id="PF01545">
    <property type="entry name" value="Cation_efflux"/>
    <property type="match status" value="1"/>
</dbReference>
<evidence type="ECO:0000256" key="4">
    <source>
        <dbReference type="ARBA" id="ARBA00022692"/>
    </source>
</evidence>
<feature type="transmembrane region" description="Helical" evidence="7">
    <location>
        <begin position="170"/>
        <end position="189"/>
    </location>
</feature>
<dbReference type="GO" id="GO:0008324">
    <property type="term" value="F:monoatomic cation transmembrane transporter activity"/>
    <property type="evidence" value="ECO:0007669"/>
    <property type="project" value="InterPro"/>
</dbReference>
<dbReference type="InterPro" id="IPR027470">
    <property type="entry name" value="Cation_efflux_CTD"/>
</dbReference>
<dbReference type="PANTHER" id="PTHR43840:SF50">
    <property type="entry name" value="MANGANESE EFFLUX SYSTEM PROTEIN MNES"/>
    <property type="match status" value="1"/>
</dbReference>
<evidence type="ECO:0000313" key="10">
    <source>
        <dbReference type="EMBL" id="KRK64743.1"/>
    </source>
</evidence>
<evidence type="ECO:0000256" key="6">
    <source>
        <dbReference type="ARBA" id="ARBA00023136"/>
    </source>
</evidence>
<feature type="transmembrane region" description="Helical" evidence="7">
    <location>
        <begin position="95"/>
        <end position="114"/>
    </location>
</feature>
<feature type="transmembrane region" description="Helical" evidence="7">
    <location>
        <begin position="21"/>
        <end position="45"/>
    </location>
</feature>
<gene>
    <name evidence="10" type="ORF">FC72_GL001985</name>
</gene>
<dbReference type="PATRIC" id="fig|1423811.3.peg.2029"/>
<dbReference type="EMBL" id="AZDG01000008">
    <property type="protein sequence ID" value="KRK64743.1"/>
    <property type="molecule type" value="Genomic_DNA"/>
</dbReference>
<dbReference type="GO" id="GO:0016020">
    <property type="term" value="C:membrane"/>
    <property type="evidence" value="ECO:0007669"/>
    <property type="project" value="UniProtKB-SubCell"/>
</dbReference>
<dbReference type="Gene3D" id="1.20.1510.10">
    <property type="entry name" value="Cation efflux protein transmembrane domain"/>
    <property type="match status" value="1"/>
</dbReference>
<feature type="domain" description="Cation efflux protein cytoplasmic" evidence="9">
    <location>
        <begin position="222"/>
        <end position="290"/>
    </location>
</feature>
<keyword evidence="11" id="KW-1185">Reference proteome</keyword>
<feature type="transmembrane region" description="Helical" evidence="7">
    <location>
        <begin position="57"/>
        <end position="74"/>
    </location>
</feature>
<dbReference type="InterPro" id="IPR036837">
    <property type="entry name" value="Cation_efflux_CTD_sf"/>
</dbReference>